<protein>
    <submittedName>
        <fullName evidence="1">Uncharacterized protein</fullName>
    </submittedName>
</protein>
<sequence length="167" mass="19190">MVRGVETLKTVLQWPDYSSCYRRKKLFSVLSESGKTSSFIDDISIVKLYASESTNAIPVTSDDEALAKTIKEVKNDEVNFIWTRFSELRSYMKDAKGLYKRLIDTMGSRACENNFDNQEDSLLRAPAEVKEILARMDARIHNLYMSLPTNAQMIIFTGHEDTAFVRW</sequence>
<name>A0AA86VNQ1_9FABA</name>
<reference evidence="1" key="1">
    <citation type="submission" date="2023-10" db="EMBL/GenBank/DDBJ databases">
        <authorList>
            <person name="Domelevo Entfellner J.-B."/>
        </authorList>
    </citation>
    <scope>NUCLEOTIDE SEQUENCE</scope>
</reference>
<evidence type="ECO:0000313" key="1">
    <source>
        <dbReference type="EMBL" id="CAJ1971976.1"/>
    </source>
</evidence>
<dbReference type="EMBL" id="OY731405">
    <property type="protein sequence ID" value="CAJ1971976.1"/>
    <property type="molecule type" value="Genomic_DNA"/>
</dbReference>
<proteinExistence type="predicted"/>
<keyword evidence="2" id="KW-1185">Reference proteome</keyword>
<organism evidence="1 2">
    <name type="scientific">Sphenostylis stenocarpa</name>
    <dbReference type="NCBI Taxonomy" id="92480"/>
    <lineage>
        <taxon>Eukaryota</taxon>
        <taxon>Viridiplantae</taxon>
        <taxon>Streptophyta</taxon>
        <taxon>Embryophyta</taxon>
        <taxon>Tracheophyta</taxon>
        <taxon>Spermatophyta</taxon>
        <taxon>Magnoliopsida</taxon>
        <taxon>eudicotyledons</taxon>
        <taxon>Gunneridae</taxon>
        <taxon>Pentapetalae</taxon>
        <taxon>rosids</taxon>
        <taxon>fabids</taxon>
        <taxon>Fabales</taxon>
        <taxon>Fabaceae</taxon>
        <taxon>Papilionoideae</taxon>
        <taxon>50 kb inversion clade</taxon>
        <taxon>NPAAA clade</taxon>
        <taxon>indigoferoid/millettioid clade</taxon>
        <taxon>Phaseoleae</taxon>
        <taxon>Sphenostylis</taxon>
    </lineage>
</organism>
<dbReference type="Gramene" id="rna-AYBTSS11_LOCUS23987">
    <property type="protein sequence ID" value="CAJ1971976.1"/>
    <property type="gene ID" value="gene-AYBTSS11_LOCUS23987"/>
</dbReference>
<dbReference type="Proteomes" id="UP001189624">
    <property type="component" value="Chromosome 8"/>
</dbReference>
<dbReference type="AlphaFoldDB" id="A0AA86VNQ1"/>
<gene>
    <name evidence="1" type="ORF">AYBTSS11_LOCUS23987</name>
</gene>
<accession>A0AA86VNQ1</accession>
<evidence type="ECO:0000313" key="2">
    <source>
        <dbReference type="Proteomes" id="UP001189624"/>
    </source>
</evidence>